<dbReference type="GO" id="GO:0005524">
    <property type="term" value="F:ATP binding"/>
    <property type="evidence" value="ECO:0007669"/>
    <property type="project" value="UniProtKB-UniRule"/>
</dbReference>
<feature type="binding site" evidence="11">
    <location>
        <position position="444"/>
    </location>
    <ligand>
        <name>ATP</name>
        <dbReference type="ChEBI" id="CHEBI:30616"/>
    </ligand>
</feature>
<keyword evidence="2" id="KW-0723">Serine/threonine-protein kinase</keyword>
<dbReference type="PROSITE" id="PS00108">
    <property type="entry name" value="PROTEIN_KINASE_ST"/>
    <property type="match status" value="1"/>
</dbReference>
<organism evidence="16">
    <name type="scientific">Oryza punctata</name>
    <name type="common">Red rice</name>
    <dbReference type="NCBI Taxonomy" id="4537"/>
    <lineage>
        <taxon>Eukaryota</taxon>
        <taxon>Viridiplantae</taxon>
        <taxon>Streptophyta</taxon>
        <taxon>Embryophyta</taxon>
        <taxon>Tracheophyta</taxon>
        <taxon>Spermatophyta</taxon>
        <taxon>Magnoliopsida</taxon>
        <taxon>Liliopsida</taxon>
        <taxon>Poales</taxon>
        <taxon>Poaceae</taxon>
        <taxon>BOP clade</taxon>
        <taxon>Oryzoideae</taxon>
        <taxon>Oryzeae</taxon>
        <taxon>Oryzinae</taxon>
        <taxon>Oryza</taxon>
    </lineage>
</organism>
<dbReference type="InterPro" id="IPR001245">
    <property type="entry name" value="Ser-Thr/Tyr_kinase_cat_dom"/>
</dbReference>
<evidence type="ECO:0000313" key="17">
    <source>
        <dbReference type="Proteomes" id="UP000026962"/>
    </source>
</evidence>
<dbReference type="PANTHER" id="PTHR27005:SF468">
    <property type="entry name" value="OS01G0310500 PROTEIN"/>
    <property type="match status" value="1"/>
</dbReference>
<dbReference type="InterPro" id="IPR018097">
    <property type="entry name" value="EGF_Ca-bd_CS"/>
</dbReference>
<dbReference type="GO" id="GO:0005509">
    <property type="term" value="F:calcium ion binding"/>
    <property type="evidence" value="ECO:0007669"/>
    <property type="project" value="InterPro"/>
</dbReference>
<dbReference type="PANTHER" id="PTHR27005">
    <property type="entry name" value="WALL-ASSOCIATED RECEPTOR KINASE-LIKE 21"/>
    <property type="match status" value="1"/>
</dbReference>
<dbReference type="OMA" id="WAIRPNG"/>
<dbReference type="Gene3D" id="1.10.510.10">
    <property type="entry name" value="Transferase(Phosphotransferase) domain 1"/>
    <property type="match status" value="1"/>
</dbReference>
<evidence type="ECO:0000256" key="12">
    <source>
        <dbReference type="SAM" id="MobiDB-lite"/>
    </source>
</evidence>
<feature type="signal peptide" evidence="14">
    <location>
        <begin position="1"/>
        <end position="32"/>
    </location>
</feature>
<evidence type="ECO:0000313" key="16">
    <source>
        <dbReference type="EnsemblPlants" id="OPUNC11G13890.1"/>
    </source>
</evidence>
<dbReference type="SMART" id="SM00181">
    <property type="entry name" value="EGF"/>
    <property type="match status" value="2"/>
</dbReference>
<name>A0A0E0MGB0_ORYPU</name>
<dbReference type="SUPFAM" id="SSF57184">
    <property type="entry name" value="Growth factor receptor domain"/>
    <property type="match status" value="1"/>
</dbReference>
<feature type="chain" id="PRO_5002367825" description="Protein kinase domain-containing protein" evidence="14">
    <location>
        <begin position="33"/>
        <end position="723"/>
    </location>
</feature>
<dbReference type="GO" id="GO:0030247">
    <property type="term" value="F:polysaccharide binding"/>
    <property type="evidence" value="ECO:0007669"/>
    <property type="project" value="InterPro"/>
</dbReference>
<dbReference type="Gramene" id="OPUNC11G13890.1">
    <property type="protein sequence ID" value="OPUNC11G13890.1"/>
    <property type="gene ID" value="OPUNC11G13890"/>
</dbReference>
<keyword evidence="5 14" id="KW-0732">Signal</keyword>
<evidence type="ECO:0000256" key="7">
    <source>
        <dbReference type="ARBA" id="ARBA00022777"/>
    </source>
</evidence>
<dbReference type="AlphaFoldDB" id="A0A0E0MGB0"/>
<dbReference type="InterPro" id="IPR025287">
    <property type="entry name" value="WAK_GUB"/>
</dbReference>
<dbReference type="eggNOG" id="ENOG502QQPF">
    <property type="taxonomic scope" value="Eukaryota"/>
</dbReference>
<comment type="subcellular location">
    <subcellularLocation>
        <location evidence="1">Membrane</location>
        <topology evidence="1">Single-pass type I membrane protein</topology>
    </subcellularLocation>
</comment>
<dbReference type="PROSITE" id="PS00107">
    <property type="entry name" value="PROTEIN_KINASE_ATP"/>
    <property type="match status" value="1"/>
</dbReference>
<feature type="region of interest" description="Disordered" evidence="12">
    <location>
        <begin position="704"/>
        <end position="723"/>
    </location>
</feature>
<dbReference type="InterPro" id="IPR000719">
    <property type="entry name" value="Prot_kinase_dom"/>
</dbReference>
<keyword evidence="7" id="KW-0418">Kinase</keyword>
<proteinExistence type="predicted"/>
<keyword evidence="4" id="KW-0808">Transferase</keyword>
<dbReference type="PROSITE" id="PS50011">
    <property type="entry name" value="PROTEIN_KINASE_DOM"/>
    <property type="match status" value="1"/>
</dbReference>
<dbReference type="GO" id="GO:0004674">
    <property type="term" value="F:protein serine/threonine kinase activity"/>
    <property type="evidence" value="ECO:0007669"/>
    <property type="project" value="UniProtKB-KW"/>
</dbReference>
<keyword evidence="13" id="KW-1133">Transmembrane helix</keyword>
<keyword evidence="10" id="KW-0325">Glycoprotein</keyword>
<dbReference type="FunFam" id="3.30.200.20:FF:000337">
    <property type="entry name" value="Wall-associated receptor kinase 3"/>
    <property type="match status" value="1"/>
</dbReference>
<keyword evidence="13" id="KW-0812">Transmembrane</keyword>
<keyword evidence="13" id="KW-0472">Membrane</keyword>
<evidence type="ECO:0000256" key="2">
    <source>
        <dbReference type="ARBA" id="ARBA00022527"/>
    </source>
</evidence>
<accession>A0A0E0MGB0</accession>
<dbReference type="HOGENOM" id="CLU_000288_43_5_1"/>
<dbReference type="EnsemblPlants" id="OPUNC11G13890.1">
    <property type="protein sequence ID" value="OPUNC11G13890.1"/>
    <property type="gene ID" value="OPUNC11G13890"/>
</dbReference>
<dbReference type="STRING" id="4537.A0A0E0MGB0"/>
<evidence type="ECO:0000256" key="11">
    <source>
        <dbReference type="PROSITE-ProRule" id="PRU10141"/>
    </source>
</evidence>
<dbReference type="SMART" id="SM00179">
    <property type="entry name" value="EGF_CA"/>
    <property type="match status" value="1"/>
</dbReference>
<keyword evidence="17" id="KW-1185">Reference proteome</keyword>
<evidence type="ECO:0000256" key="5">
    <source>
        <dbReference type="ARBA" id="ARBA00022729"/>
    </source>
</evidence>
<dbReference type="Proteomes" id="UP000026962">
    <property type="component" value="Chromosome 11"/>
</dbReference>
<keyword evidence="3" id="KW-0245">EGF-like domain</keyword>
<dbReference type="InterPro" id="IPR009030">
    <property type="entry name" value="Growth_fac_rcpt_cys_sf"/>
</dbReference>
<protein>
    <recommendedName>
        <fullName evidence="15">Protein kinase domain-containing protein</fullName>
    </recommendedName>
</protein>
<dbReference type="FunFam" id="1.10.510.10:FF:000606">
    <property type="entry name" value="Wall-associated receptor kinase 3"/>
    <property type="match status" value="1"/>
</dbReference>
<evidence type="ECO:0000256" key="13">
    <source>
        <dbReference type="SAM" id="Phobius"/>
    </source>
</evidence>
<dbReference type="GO" id="GO:0007166">
    <property type="term" value="P:cell surface receptor signaling pathway"/>
    <property type="evidence" value="ECO:0007669"/>
    <property type="project" value="InterPro"/>
</dbReference>
<evidence type="ECO:0000256" key="8">
    <source>
        <dbReference type="ARBA" id="ARBA00022840"/>
    </source>
</evidence>
<dbReference type="InterPro" id="IPR045274">
    <property type="entry name" value="WAK-like"/>
</dbReference>
<feature type="transmembrane region" description="Helical" evidence="13">
    <location>
        <begin position="357"/>
        <end position="377"/>
    </location>
</feature>
<dbReference type="GO" id="GO:0005886">
    <property type="term" value="C:plasma membrane"/>
    <property type="evidence" value="ECO:0007669"/>
    <property type="project" value="TreeGrafter"/>
</dbReference>
<dbReference type="Gene3D" id="3.30.200.20">
    <property type="entry name" value="Phosphorylase Kinase, domain 1"/>
    <property type="match status" value="1"/>
</dbReference>
<dbReference type="SMART" id="SM00220">
    <property type="entry name" value="S_TKc"/>
    <property type="match status" value="1"/>
</dbReference>
<evidence type="ECO:0000256" key="4">
    <source>
        <dbReference type="ARBA" id="ARBA00022679"/>
    </source>
</evidence>
<keyword evidence="6 11" id="KW-0547">Nucleotide-binding</keyword>
<reference evidence="16" key="1">
    <citation type="submission" date="2015-04" db="UniProtKB">
        <authorList>
            <consortium name="EnsemblPlants"/>
        </authorList>
    </citation>
    <scope>IDENTIFICATION</scope>
</reference>
<dbReference type="CDD" id="cd00054">
    <property type="entry name" value="EGF_CA"/>
    <property type="match status" value="1"/>
</dbReference>
<sequence>MPLQAPTCTSSSSSSIFFFFSSLYLIVSMAAGGPRPNCQHECGGVLIPYPFGIGENCSWPWPGSNNEFQITCNNSFVGPPRPYLFGKHEIISIAVEAGEMRIYEPVSYICFKSINQSSLEYSWEFDSSSSPLLISSTKNKLIGLGCYTDAMLEGRQDESYYTTCASYCPSVTQLQVGDGRQCTGLGCCETPYITTDLSYIYLYFFESKKEKDSMQISPEDVVGNMTFVERIGKQGVPLVLDWAIRNNGTCPPTPSNSSENGKKNDNECISAHSDCLDATNGLGYYCKCSEGYDGNPYISNGCQNVNECDPSIYKEKYPCIGGTCHDTEGGYKCQCNFGRRKDAKDNHICQLVLPKPAVAAIATICAISMLAILLIFLHTKREKRKLQYAFDKNGGELLKSAGITIFPKKEMDKITNNYDDKIGEGAFGQVYKGTTDDGQIVAVKCPKNTTKPNTEPKTVDKKRPTDFTNEVTVQFQISHKNVVRLLGCCLETYVPLLVYEFIPGGNLEEVLHGKSNGGNLTKHPLSLQIRLGIAIESAEALAYMHSSANEKILHGDVKPSNILLDDNFIPKISDFGISRLVSTEKNYTISVRGDLNYIDPVYMKTGLLTEKSDVYSFGIVLLELITRKKPKYDDNESLQLNFVKSYMKESRAREMFDEEIITCTKATKCLDIISEIAVQCLEELDVNKRPTMKLVSDSLHSARKVLQGQGKRSSDQAADEMAN</sequence>
<dbReference type="Pfam" id="PF13947">
    <property type="entry name" value="GUB_WAK_bind"/>
    <property type="match status" value="1"/>
</dbReference>
<dbReference type="InterPro" id="IPR008271">
    <property type="entry name" value="Ser/Thr_kinase_AS"/>
</dbReference>
<evidence type="ECO:0000256" key="6">
    <source>
        <dbReference type="ARBA" id="ARBA00022741"/>
    </source>
</evidence>
<evidence type="ECO:0000259" key="15">
    <source>
        <dbReference type="PROSITE" id="PS50011"/>
    </source>
</evidence>
<dbReference type="InterPro" id="IPR000742">
    <property type="entry name" value="EGF"/>
</dbReference>
<evidence type="ECO:0000256" key="14">
    <source>
        <dbReference type="SAM" id="SignalP"/>
    </source>
</evidence>
<dbReference type="Gene3D" id="2.10.25.10">
    <property type="entry name" value="Laminin"/>
    <property type="match status" value="1"/>
</dbReference>
<dbReference type="InterPro" id="IPR001881">
    <property type="entry name" value="EGF-like_Ca-bd_dom"/>
</dbReference>
<dbReference type="PROSITE" id="PS01187">
    <property type="entry name" value="EGF_CA"/>
    <property type="match status" value="1"/>
</dbReference>
<keyword evidence="8 11" id="KW-0067">ATP-binding</keyword>
<evidence type="ECO:0000256" key="9">
    <source>
        <dbReference type="ARBA" id="ARBA00023157"/>
    </source>
</evidence>
<keyword evidence="9" id="KW-1015">Disulfide bond</keyword>
<dbReference type="Pfam" id="PF07714">
    <property type="entry name" value="PK_Tyr_Ser-Thr"/>
    <property type="match status" value="1"/>
</dbReference>
<dbReference type="SUPFAM" id="SSF56112">
    <property type="entry name" value="Protein kinase-like (PK-like)"/>
    <property type="match status" value="1"/>
</dbReference>
<feature type="domain" description="Protein kinase" evidence="15">
    <location>
        <begin position="416"/>
        <end position="703"/>
    </location>
</feature>
<dbReference type="InterPro" id="IPR017441">
    <property type="entry name" value="Protein_kinase_ATP_BS"/>
</dbReference>
<dbReference type="InterPro" id="IPR011009">
    <property type="entry name" value="Kinase-like_dom_sf"/>
</dbReference>
<reference evidence="16" key="2">
    <citation type="submission" date="2018-05" db="EMBL/GenBank/DDBJ databases">
        <title>OpunRS2 (Oryza punctata Reference Sequence Version 2).</title>
        <authorList>
            <person name="Zhang J."/>
            <person name="Kudrna D."/>
            <person name="Lee S."/>
            <person name="Talag J."/>
            <person name="Welchert J."/>
            <person name="Wing R.A."/>
        </authorList>
    </citation>
    <scope>NUCLEOTIDE SEQUENCE [LARGE SCALE GENOMIC DNA]</scope>
</reference>
<evidence type="ECO:0000256" key="10">
    <source>
        <dbReference type="ARBA" id="ARBA00023180"/>
    </source>
</evidence>
<evidence type="ECO:0000256" key="1">
    <source>
        <dbReference type="ARBA" id="ARBA00004479"/>
    </source>
</evidence>
<evidence type="ECO:0000256" key="3">
    <source>
        <dbReference type="ARBA" id="ARBA00022536"/>
    </source>
</evidence>